<accession>A0A0C9YZU5</accession>
<dbReference type="Proteomes" id="UP000054018">
    <property type="component" value="Unassembled WGS sequence"/>
</dbReference>
<keyword evidence="3" id="KW-1185">Reference proteome</keyword>
<dbReference type="EMBL" id="KN833783">
    <property type="protein sequence ID" value="KIK19484.1"/>
    <property type="molecule type" value="Genomic_DNA"/>
</dbReference>
<dbReference type="HOGENOM" id="CLU_1917911_0_0_1"/>
<name>A0A0C9YZU5_9AGAM</name>
<evidence type="ECO:0000256" key="1">
    <source>
        <dbReference type="SAM" id="SignalP"/>
    </source>
</evidence>
<reference evidence="2 3" key="1">
    <citation type="submission" date="2014-04" db="EMBL/GenBank/DDBJ databases">
        <authorList>
            <consortium name="DOE Joint Genome Institute"/>
            <person name="Kuo A."/>
            <person name="Kohler A."/>
            <person name="Costa M.D."/>
            <person name="Nagy L.G."/>
            <person name="Floudas D."/>
            <person name="Copeland A."/>
            <person name="Barry K.W."/>
            <person name="Cichocki N."/>
            <person name="Veneault-Fourrey C."/>
            <person name="LaButti K."/>
            <person name="Lindquist E.A."/>
            <person name="Lipzen A."/>
            <person name="Lundell T."/>
            <person name="Morin E."/>
            <person name="Murat C."/>
            <person name="Sun H."/>
            <person name="Tunlid A."/>
            <person name="Henrissat B."/>
            <person name="Grigoriev I.V."/>
            <person name="Hibbett D.S."/>
            <person name="Martin F."/>
            <person name="Nordberg H.P."/>
            <person name="Cantor M.N."/>
            <person name="Hua S.X."/>
        </authorList>
    </citation>
    <scope>NUCLEOTIDE SEQUENCE [LARGE SCALE GENOMIC DNA]</scope>
    <source>
        <strain evidence="2 3">441</strain>
    </source>
</reference>
<keyword evidence="1" id="KW-0732">Signal</keyword>
<gene>
    <name evidence="2" type="ORF">PISMIDRAFT_683162</name>
</gene>
<organism evidence="2 3">
    <name type="scientific">Pisolithus microcarpus 441</name>
    <dbReference type="NCBI Taxonomy" id="765257"/>
    <lineage>
        <taxon>Eukaryota</taxon>
        <taxon>Fungi</taxon>
        <taxon>Dikarya</taxon>
        <taxon>Basidiomycota</taxon>
        <taxon>Agaricomycotina</taxon>
        <taxon>Agaricomycetes</taxon>
        <taxon>Agaricomycetidae</taxon>
        <taxon>Boletales</taxon>
        <taxon>Sclerodermatineae</taxon>
        <taxon>Pisolithaceae</taxon>
        <taxon>Pisolithus</taxon>
    </lineage>
</organism>
<sequence>MLRLILVSTVFSSLTDVLLGLELLCNKPTSNCIHKSVSLHQPQYIFRPLSPALFPKSLGRTAEPDADTSTFVTHLSTFNHDPPIGSFSFTSIKPNSVCRQALVDCYFDNVYIVTCGDEHCNRQRSSGFLYRV</sequence>
<proteinExistence type="predicted"/>
<feature type="chain" id="PRO_5002217848" evidence="1">
    <location>
        <begin position="21"/>
        <end position="132"/>
    </location>
</feature>
<dbReference type="AlphaFoldDB" id="A0A0C9YZU5"/>
<protein>
    <submittedName>
        <fullName evidence="2">Uncharacterized protein</fullName>
    </submittedName>
</protein>
<reference evidence="3" key="2">
    <citation type="submission" date="2015-01" db="EMBL/GenBank/DDBJ databases">
        <title>Evolutionary Origins and Diversification of the Mycorrhizal Mutualists.</title>
        <authorList>
            <consortium name="DOE Joint Genome Institute"/>
            <consortium name="Mycorrhizal Genomics Consortium"/>
            <person name="Kohler A."/>
            <person name="Kuo A."/>
            <person name="Nagy L.G."/>
            <person name="Floudas D."/>
            <person name="Copeland A."/>
            <person name="Barry K.W."/>
            <person name="Cichocki N."/>
            <person name="Veneault-Fourrey C."/>
            <person name="LaButti K."/>
            <person name="Lindquist E.A."/>
            <person name="Lipzen A."/>
            <person name="Lundell T."/>
            <person name="Morin E."/>
            <person name="Murat C."/>
            <person name="Riley R."/>
            <person name="Ohm R."/>
            <person name="Sun H."/>
            <person name="Tunlid A."/>
            <person name="Henrissat B."/>
            <person name="Grigoriev I.V."/>
            <person name="Hibbett D.S."/>
            <person name="Martin F."/>
        </authorList>
    </citation>
    <scope>NUCLEOTIDE SEQUENCE [LARGE SCALE GENOMIC DNA]</scope>
    <source>
        <strain evidence="3">441</strain>
    </source>
</reference>
<evidence type="ECO:0000313" key="3">
    <source>
        <dbReference type="Proteomes" id="UP000054018"/>
    </source>
</evidence>
<feature type="signal peptide" evidence="1">
    <location>
        <begin position="1"/>
        <end position="20"/>
    </location>
</feature>
<evidence type="ECO:0000313" key="2">
    <source>
        <dbReference type="EMBL" id="KIK19484.1"/>
    </source>
</evidence>